<reference evidence="2 3" key="1">
    <citation type="submission" date="2018-11" db="EMBL/GenBank/DDBJ databases">
        <title>Genome sequence of Saitozyma podzolica DSM 27192.</title>
        <authorList>
            <person name="Aliyu H."/>
            <person name="Gorte O."/>
            <person name="Ochsenreither K."/>
        </authorList>
    </citation>
    <scope>NUCLEOTIDE SEQUENCE [LARGE SCALE GENOMIC DNA]</scope>
    <source>
        <strain evidence="2 3">DSM 27192</strain>
    </source>
</reference>
<dbReference type="PANTHER" id="PTHR40466:SF1">
    <property type="entry name" value="FUNGAL PROTEIN"/>
    <property type="match status" value="1"/>
</dbReference>
<organism evidence="2 3">
    <name type="scientific">Saitozyma podzolica</name>
    <dbReference type="NCBI Taxonomy" id="1890683"/>
    <lineage>
        <taxon>Eukaryota</taxon>
        <taxon>Fungi</taxon>
        <taxon>Dikarya</taxon>
        <taxon>Basidiomycota</taxon>
        <taxon>Agaricomycotina</taxon>
        <taxon>Tremellomycetes</taxon>
        <taxon>Tremellales</taxon>
        <taxon>Trimorphomycetaceae</taxon>
        <taxon>Saitozyma</taxon>
    </lineage>
</organism>
<evidence type="ECO:0000256" key="1">
    <source>
        <dbReference type="SAM" id="Phobius"/>
    </source>
</evidence>
<keyword evidence="1" id="KW-1133">Transmembrane helix</keyword>
<dbReference type="OrthoDB" id="3141857at2759"/>
<sequence length="123" mass="13993">MSSLPPREHDRANIQQATHKVNRFAKRDPALYPLSFIVVGAFAAAGYFFMTKSAEPDAQRSLVRGGMVNPWESTDKQDTHPSAVAAFKYRHKTREGHYEDSLPALNEDVRNLKDQVQHKFHTN</sequence>
<feature type="transmembrane region" description="Helical" evidence="1">
    <location>
        <begin position="30"/>
        <end position="50"/>
    </location>
</feature>
<dbReference type="AlphaFoldDB" id="A0A427Y3R0"/>
<keyword evidence="1" id="KW-0472">Membrane</keyword>
<dbReference type="PANTHER" id="PTHR40466">
    <property type="entry name" value="EXPRESSED PROTEIN"/>
    <property type="match status" value="1"/>
</dbReference>
<name>A0A427Y3R0_9TREE</name>
<dbReference type="EMBL" id="RSCD01000019">
    <property type="protein sequence ID" value="RSH85712.1"/>
    <property type="molecule type" value="Genomic_DNA"/>
</dbReference>
<dbReference type="Proteomes" id="UP000279259">
    <property type="component" value="Unassembled WGS sequence"/>
</dbReference>
<accession>A0A427Y3R0</accession>
<dbReference type="InterPro" id="IPR039965">
    <property type="entry name" value="C3H7.08c"/>
</dbReference>
<evidence type="ECO:0000313" key="2">
    <source>
        <dbReference type="EMBL" id="RSH85712.1"/>
    </source>
</evidence>
<proteinExistence type="predicted"/>
<keyword evidence="3" id="KW-1185">Reference proteome</keyword>
<comment type="caution">
    <text evidence="2">The sequence shown here is derived from an EMBL/GenBank/DDBJ whole genome shotgun (WGS) entry which is preliminary data.</text>
</comment>
<keyword evidence="1" id="KW-0812">Transmembrane</keyword>
<gene>
    <name evidence="2" type="ORF">EHS25_003853</name>
</gene>
<protein>
    <submittedName>
        <fullName evidence="2">Uncharacterized protein</fullName>
    </submittedName>
</protein>
<evidence type="ECO:0000313" key="3">
    <source>
        <dbReference type="Proteomes" id="UP000279259"/>
    </source>
</evidence>